<name>Q232L9_TETTS</name>
<protein>
    <submittedName>
        <fullName evidence="2">Uncharacterized protein</fullName>
    </submittedName>
</protein>
<feature type="coiled-coil region" evidence="1">
    <location>
        <begin position="557"/>
        <end position="604"/>
    </location>
</feature>
<keyword evidence="1" id="KW-0175">Coiled coil</keyword>
<dbReference type="HOGENOM" id="CLU_292663_0_0_1"/>
<feature type="coiled-coil region" evidence="1">
    <location>
        <begin position="808"/>
        <end position="838"/>
    </location>
</feature>
<dbReference type="GeneID" id="7833476"/>
<evidence type="ECO:0000313" key="3">
    <source>
        <dbReference type="Proteomes" id="UP000009168"/>
    </source>
</evidence>
<dbReference type="Proteomes" id="UP000009168">
    <property type="component" value="Unassembled WGS sequence"/>
</dbReference>
<organism evidence="2 3">
    <name type="scientific">Tetrahymena thermophila (strain SB210)</name>
    <dbReference type="NCBI Taxonomy" id="312017"/>
    <lineage>
        <taxon>Eukaryota</taxon>
        <taxon>Sar</taxon>
        <taxon>Alveolata</taxon>
        <taxon>Ciliophora</taxon>
        <taxon>Intramacronucleata</taxon>
        <taxon>Oligohymenophorea</taxon>
        <taxon>Hymenostomatida</taxon>
        <taxon>Tetrahymenina</taxon>
        <taxon>Tetrahymenidae</taxon>
        <taxon>Tetrahymena</taxon>
    </lineage>
</organism>
<dbReference type="InParanoid" id="Q232L9"/>
<keyword evidence="3" id="KW-1185">Reference proteome</keyword>
<dbReference type="KEGG" id="tet:TTHERM_00592790"/>
<feature type="coiled-coil region" evidence="1">
    <location>
        <begin position="393"/>
        <end position="420"/>
    </location>
</feature>
<evidence type="ECO:0000256" key="1">
    <source>
        <dbReference type="SAM" id="Coils"/>
    </source>
</evidence>
<feature type="coiled-coil region" evidence="1">
    <location>
        <begin position="262"/>
        <end position="289"/>
    </location>
</feature>
<evidence type="ECO:0000313" key="2">
    <source>
        <dbReference type="EMBL" id="EAR91393.2"/>
    </source>
</evidence>
<dbReference type="STRING" id="312017.Q232L9"/>
<dbReference type="RefSeq" id="XP_001011638.2">
    <property type="nucleotide sequence ID" value="XM_001011638.2"/>
</dbReference>
<reference evidence="3" key="1">
    <citation type="journal article" date="2006" name="PLoS Biol.">
        <title>Macronuclear genome sequence of the ciliate Tetrahymena thermophila, a model eukaryote.</title>
        <authorList>
            <person name="Eisen J.A."/>
            <person name="Coyne R.S."/>
            <person name="Wu M."/>
            <person name="Wu D."/>
            <person name="Thiagarajan M."/>
            <person name="Wortman J.R."/>
            <person name="Badger J.H."/>
            <person name="Ren Q."/>
            <person name="Amedeo P."/>
            <person name="Jones K.M."/>
            <person name="Tallon L.J."/>
            <person name="Delcher A.L."/>
            <person name="Salzberg S.L."/>
            <person name="Silva J.C."/>
            <person name="Haas B.J."/>
            <person name="Majoros W.H."/>
            <person name="Farzad M."/>
            <person name="Carlton J.M."/>
            <person name="Smith R.K. Jr."/>
            <person name="Garg J."/>
            <person name="Pearlman R.E."/>
            <person name="Karrer K.M."/>
            <person name="Sun L."/>
            <person name="Manning G."/>
            <person name="Elde N.C."/>
            <person name="Turkewitz A.P."/>
            <person name="Asai D.J."/>
            <person name="Wilkes D.E."/>
            <person name="Wang Y."/>
            <person name="Cai H."/>
            <person name="Collins K."/>
            <person name="Stewart B.A."/>
            <person name="Lee S.R."/>
            <person name="Wilamowska K."/>
            <person name="Weinberg Z."/>
            <person name="Ruzzo W.L."/>
            <person name="Wloga D."/>
            <person name="Gaertig J."/>
            <person name="Frankel J."/>
            <person name="Tsao C.-C."/>
            <person name="Gorovsky M.A."/>
            <person name="Keeling P.J."/>
            <person name="Waller R.F."/>
            <person name="Patron N.J."/>
            <person name="Cherry J.M."/>
            <person name="Stover N.A."/>
            <person name="Krieger C.J."/>
            <person name="del Toro C."/>
            <person name="Ryder H.F."/>
            <person name="Williamson S.C."/>
            <person name="Barbeau R.A."/>
            <person name="Hamilton E.P."/>
            <person name="Orias E."/>
        </authorList>
    </citation>
    <scope>NUCLEOTIDE SEQUENCE [LARGE SCALE GENOMIC DNA]</scope>
    <source>
        <strain evidence="3">SB210</strain>
    </source>
</reference>
<dbReference type="AlphaFoldDB" id="Q232L9"/>
<accession>Q232L9</accession>
<proteinExistence type="predicted"/>
<sequence length="965" mass="113487">MEQSQVLSQVNLLYTGKNKQNSLRHFRQQAATKQRELKKQIIEEIQQKHGSPLKSNQSVLQTQNQTQNENFISKYQEQTQPSYDLVMQNNMQYKETQVTEKILKIIENNKKLLNLKALKLKAAGIYFGDVSKNCQLSKYNTKAKNLAKFKKFKVHKLEEIQFLPSEQSELYDQVNGNKPQKFFELQKKEEKMMSEIKSQKDVIEFQNYQLDIIRIKNNNDLREIKNVIGQNNLFFLESKLLFINTQQLLSQLQDQESTTKFNKQIQENIQNLIQRLNQQTSALENTLIENEIALKTIGLNNIAEIQNHFPNGMQDSNLNQADIMYEGSQLFEEHQQQILQKVRSIEKLKYSEILNKKAIDQLKIKSDEYEFHLKNLVESRESPESLKINLKKIIEMHKAIKQLTEENEALNKKNDLLIKSVNQHKSDSKSLTEILNFKVNQLYQKLSDEKLDQLPVIKVLAQKDDSIKELNKQKDILDDIIEQNKKEHESKQINLLMQLEQHQNTIQNLEKQLVEIQPQNKINTTKVDINAPNYAIKELSNIVLSKQTSSKQEQVLANQYQKVNTTQTQKLRNEEKEKQLNELIKEKEQKIQELSEKAEQYLNIAFYLNDLLLEINDLDDYRLIRQKLDNNRENIVKYYGVTSVDFNQSPDLTAKRRGKFDLLGKNFAKSIDANTSPFFEEQFSRISQDSAFIQNIKDLKKRSESNLLNDLHVLENMGVQSMSEYMHTRLSKIMRENYELKEQNQKQKQTIDSLMIGRKSGNGASDFENDQMSQKIQQENIQFYDTQPRMDDIPDNYLYALYMQSITIEEMLKQAEEVQMITNEIEKNQEEQQKLLKQSLEFQKEASKQISENNNQNDENQYETISELSHLQPQQYFQIQQQQPYINEITTSLSINHTTSTITHYKNLQDNSIIQEQSNEDDEQNENQVNSNGSNNILLSQNQQQQHINYSTYNQQYKNNYLYNS</sequence>
<gene>
    <name evidence="2" type="ORF">TTHERM_00592790</name>
</gene>
<dbReference type="EMBL" id="GG662781">
    <property type="protein sequence ID" value="EAR91393.2"/>
    <property type="molecule type" value="Genomic_DNA"/>
</dbReference>
<feature type="coiled-coil region" evidence="1">
    <location>
        <begin position="467"/>
        <end position="519"/>
    </location>
</feature>